<feature type="region of interest" description="Disordered" evidence="1">
    <location>
        <begin position="24"/>
        <end position="46"/>
    </location>
</feature>
<sequence>MMNYRAPSGGFTTTWDIPTSSILMESSPDERMARSSSDSGNTSLVPSKLWRETTRDSWSGCSAVTSAKRRRPWQGGRWTPSVKGQTSPIAARRPSGRRAGIIPGVIPKYLRKLRSLGGSTAPAPPFPPSFLFFPFPPQDSSADLLSSAFSSSLAVGLAAVRNSATRSSTARGSTSGVLGGASFRRPPGPIPFRRERALPRFVRGPVEKPAFRLVARICVSVAILGSLRVEVRHRCGRSGRSLVR</sequence>
<dbReference type="EMBL" id="CP042997">
    <property type="protein sequence ID" value="QEH32935.1"/>
    <property type="molecule type" value="Genomic_DNA"/>
</dbReference>
<evidence type="ECO:0000313" key="3">
    <source>
        <dbReference type="Proteomes" id="UP000324233"/>
    </source>
</evidence>
<keyword evidence="3" id="KW-1185">Reference proteome</keyword>
<evidence type="ECO:0000256" key="1">
    <source>
        <dbReference type="SAM" id="MobiDB-lite"/>
    </source>
</evidence>
<dbReference type="Proteomes" id="UP000324233">
    <property type="component" value="Chromosome"/>
</dbReference>
<organism evidence="2 3">
    <name type="scientific">Aquisphaera giovannonii</name>
    <dbReference type="NCBI Taxonomy" id="406548"/>
    <lineage>
        <taxon>Bacteria</taxon>
        <taxon>Pseudomonadati</taxon>
        <taxon>Planctomycetota</taxon>
        <taxon>Planctomycetia</taxon>
        <taxon>Isosphaerales</taxon>
        <taxon>Isosphaeraceae</taxon>
        <taxon>Aquisphaera</taxon>
    </lineage>
</organism>
<accession>A0A5B9VYW6</accession>
<proteinExistence type="predicted"/>
<dbReference type="AlphaFoldDB" id="A0A5B9VYW6"/>
<feature type="compositionally biased region" description="Polar residues" evidence="1">
    <location>
        <begin position="34"/>
        <end position="45"/>
    </location>
</feature>
<feature type="region of interest" description="Disordered" evidence="1">
    <location>
        <begin position="69"/>
        <end position="92"/>
    </location>
</feature>
<dbReference type="KEGG" id="agv:OJF2_14250"/>
<gene>
    <name evidence="2" type="ORF">OJF2_14250</name>
</gene>
<evidence type="ECO:0000313" key="2">
    <source>
        <dbReference type="EMBL" id="QEH32935.1"/>
    </source>
</evidence>
<reference evidence="2 3" key="1">
    <citation type="submission" date="2019-08" db="EMBL/GenBank/DDBJ databases">
        <title>Deep-cultivation of Planctomycetes and their phenomic and genomic characterization uncovers novel biology.</title>
        <authorList>
            <person name="Wiegand S."/>
            <person name="Jogler M."/>
            <person name="Boedeker C."/>
            <person name="Pinto D."/>
            <person name="Vollmers J."/>
            <person name="Rivas-Marin E."/>
            <person name="Kohn T."/>
            <person name="Peeters S.H."/>
            <person name="Heuer A."/>
            <person name="Rast P."/>
            <person name="Oberbeckmann S."/>
            <person name="Bunk B."/>
            <person name="Jeske O."/>
            <person name="Meyerdierks A."/>
            <person name="Storesund J.E."/>
            <person name="Kallscheuer N."/>
            <person name="Luecker S."/>
            <person name="Lage O.M."/>
            <person name="Pohl T."/>
            <person name="Merkel B.J."/>
            <person name="Hornburger P."/>
            <person name="Mueller R.-W."/>
            <person name="Bruemmer F."/>
            <person name="Labrenz M."/>
            <person name="Spormann A.M."/>
            <person name="Op den Camp H."/>
            <person name="Overmann J."/>
            <person name="Amann R."/>
            <person name="Jetten M.S.M."/>
            <person name="Mascher T."/>
            <person name="Medema M.H."/>
            <person name="Devos D.P."/>
            <person name="Kaster A.-K."/>
            <person name="Ovreas L."/>
            <person name="Rohde M."/>
            <person name="Galperin M.Y."/>
            <person name="Jogler C."/>
        </authorList>
    </citation>
    <scope>NUCLEOTIDE SEQUENCE [LARGE SCALE GENOMIC DNA]</scope>
    <source>
        <strain evidence="2 3">OJF2</strain>
    </source>
</reference>
<name>A0A5B9VYW6_9BACT</name>
<protein>
    <submittedName>
        <fullName evidence="2">Uncharacterized protein</fullName>
    </submittedName>
</protein>